<evidence type="ECO:0000256" key="4">
    <source>
        <dbReference type="ARBA" id="ARBA00023136"/>
    </source>
</evidence>
<evidence type="ECO:0000256" key="5">
    <source>
        <dbReference type="SAM" id="Phobius"/>
    </source>
</evidence>
<dbReference type="Proteomes" id="UP000435304">
    <property type="component" value="Unassembled WGS sequence"/>
</dbReference>
<dbReference type="GO" id="GO:0005886">
    <property type="term" value="C:plasma membrane"/>
    <property type="evidence" value="ECO:0007669"/>
    <property type="project" value="TreeGrafter"/>
</dbReference>
<evidence type="ECO:0000313" key="8">
    <source>
        <dbReference type="Proteomes" id="UP000435304"/>
    </source>
</evidence>
<gene>
    <name evidence="7" type="ORF">GC722_11855</name>
</gene>
<evidence type="ECO:0000256" key="3">
    <source>
        <dbReference type="ARBA" id="ARBA00022989"/>
    </source>
</evidence>
<dbReference type="SUPFAM" id="SSF141322">
    <property type="entry name" value="NfeD domain-like"/>
    <property type="match status" value="1"/>
</dbReference>
<keyword evidence="8" id="KW-1185">Reference proteome</keyword>
<keyword evidence="3 5" id="KW-1133">Transmembrane helix</keyword>
<dbReference type="RefSeq" id="WP_331714738.1">
    <property type="nucleotide sequence ID" value="NZ_WPCU01000007.1"/>
</dbReference>
<keyword evidence="2 5" id="KW-0812">Transmembrane</keyword>
<feature type="transmembrane region" description="Helical" evidence="5">
    <location>
        <begin position="6"/>
        <end position="23"/>
    </location>
</feature>
<protein>
    <submittedName>
        <fullName evidence="7">NfeD family protein</fullName>
    </submittedName>
</protein>
<dbReference type="Gene3D" id="2.40.50.140">
    <property type="entry name" value="Nucleic acid-binding proteins"/>
    <property type="match status" value="1"/>
</dbReference>
<feature type="domain" description="NfeD-like C-terminal" evidence="6">
    <location>
        <begin position="90"/>
        <end position="148"/>
    </location>
</feature>
<dbReference type="Pfam" id="PF01957">
    <property type="entry name" value="NfeD"/>
    <property type="match status" value="1"/>
</dbReference>
<dbReference type="PANTHER" id="PTHR33507:SF3">
    <property type="entry name" value="INNER MEMBRANE PROTEIN YBBJ"/>
    <property type="match status" value="1"/>
</dbReference>
<dbReference type="AlphaFoldDB" id="A0A6A9UY55"/>
<feature type="transmembrane region" description="Helical" evidence="5">
    <location>
        <begin position="53"/>
        <end position="71"/>
    </location>
</feature>
<sequence>MGDWLAEHAWAIWFSAAVLLGLAELLSLDLVLVMLAAGALAGGLAALALPGLWWLHVLVAAVVATATLGLLRPTLLARVRSMPGYRSSVSALVGRAGRVTEPVDAVSGAVKVDGQIWSARSYDESMQIGVGTEVEVFELDGTVVVVYPRHQAIGES</sequence>
<keyword evidence="4 5" id="KW-0472">Membrane</keyword>
<reference evidence="7 8" key="1">
    <citation type="submission" date="2019-12" db="EMBL/GenBank/DDBJ databases">
        <title>Auraticoccus cholistani sp. nov., an actinomycete isolated from soil of Cholistan desert.</title>
        <authorList>
            <person name="Cheema M.T."/>
        </authorList>
    </citation>
    <scope>NUCLEOTIDE SEQUENCE [LARGE SCALE GENOMIC DNA]</scope>
    <source>
        <strain evidence="7 8">F435</strain>
    </source>
</reference>
<evidence type="ECO:0000256" key="1">
    <source>
        <dbReference type="ARBA" id="ARBA00004141"/>
    </source>
</evidence>
<evidence type="ECO:0000256" key="2">
    <source>
        <dbReference type="ARBA" id="ARBA00022692"/>
    </source>
</evidence>
<comment type="subcellular location">
    <subcellularLocation>
        <location evidence="1">Membrane</location>
        <topology evidence="1">Multi-pass membrane protein</topology>
    </subcellularLocation>
</comment>
<dbReference type="InterPro" id="IPR052165">
    <property type="entry name" value="Membrane_assoc_protease"/>
</dbReference>
<evidence type="ECO:0000259" key="6">
    <source>
        <dbReference type="Pfam" id="PF01957"/>
    </source>
</evidence>
<comment type="caution">
    <text evidence="7">The sequence shown here is derived from an EMBL/GenBank/DDBJ whole genome shotgun (WGS) entry which is preliminary data.</text>
</comment>
<proteinExistence type="predicted"/>
<dbReference type="InterPro" id="IPR002810">
    <property type="entry name" value="NfeD-like_C"/>
</dbReference>
<dbReference type="EMBL" id="WPCU01000007">
    <property type="protein sequence ID" value="MVA76712.1"/>
    <property type="molecule type" value="Genomic_DNA"/>
</dbReference>
<accession>A0A6A9UY55</accession>
<dbReference type="InterPro" id="IPR012340">
    <property type="entry name" value="NA-bd_OB-fold"/>
</dbReference>
<dbReference type="PANTHER" id="PTHR33507">
    <property type="entry name" value="INNER MEMBRANE PROTEIN YBBJ"/>
    <property type="match status" value="1"/>
</dbReference>
<organism evidence="7 8">
    <name type="scientific">Auraticoccus cholistanensis</name>
    <dbReference type="NCBI Taxonomy" id="2656650"/>
    <lineage>
        <taxon>Bacteria</taxon>
        <taxon>Bacillati</taxon>
        <taxon>Actinomycetota</taxon>
        <taxon>Actinomycetes</taxon>
        <taxon>Propionibacteriales</taxon>
        <taxon>Propionibacteriaceae</taxon>
        <taxon>Auraticoccus</taxon>
    </lineage>
</organism>
<name>A0A6A9UY55_9ACTN</name>
<evidence type="ECO:0000313" key="7">
    <source>
        <dbReference type="EMBL" id="MVA76712.1"/>
    </source>
</evidence>
<feature type="transmembrane region" description="Helical" evidence="5">
    <location>
        <begin position="30"/>
        <end position="47"/>
    </location>
</feature>